<dbReference type="Pfam" id="PF02949">
    <property type="entry name" value="7tm_6"/>
    <property type="match status" value="1"/>
</dbReference>
<dbReference type="AlphaFoldDB" id="A0A182HSF2"/>
<organism evidence="9 10">
    <name type="scientific">Anopheles arabiensis</name>
    <name type="common">Mosquito</name>
    <dbReference type="NCBI Taxonomy" id="7173"/>
    <lineage>
        <taxon>Eukaryota</taxon>
        <taxon>Metazoa</taxon>
        <taxon>Ecdysozoa</taxon>
        <taxon>Arthropoda</taxon>
        <taxon>Hexapoda</taxon>
        <taxon>Insecta</taxon>
        <taxon>Pterygota</taxon>
        <taxon>Neoptera</taxon>
        <taxon>Endopterygota</taxon>
        <taxon>Diptera</taxon>
        <taxon>Nematocera</taxon>
        <taxon>Culicoidea</taxon>
        <taxon>Culicidae</taxon>
        <taxon>Anophelinae</taxon>
        <taxon>Anopheles</taxon>
    </lineage>
</organism>
<keyword evidence="3" id="KW-0812">Transmembrane</keyword>
<evidence type="ECO:0000313" key="9">
    <source>
        <dbReference type="EnsemblMetazoa" id="AARA004208-PA"/>
    </source>
</evidence>
<keyword evidence="8" id="KW-0807">Transducer</keyword>
<dbReference type="GO" id="GO:0004984">
    <property type="term" value="F:olfactory receptor activity"/>
    <property type="evidence" value="ECO:0007669"/>
    <property type="project" value="InterPro"/>
</dbReference>
<dbReference type="GO" id="GO:0005549">
    <property type="term" value="F:odorant binding"/>
    <property type="evidence" value="ECO:0007669"/>
    <property type="project" value="InterPro"/>
</dbReference>
<evidence type="ECO:0000256" key="4">
    <source>
        <dbReference type="ARBA" id="ARBA00022725"/>
    </source>
</evidence>
<proteinExistence type="predicted"/>
<dbReference type="EnsemblMetazoa" id="AARA004208-RA">
    <property type="protein sequence ID" value="AARA004208-PA"/>
    <property type="gene ID" value="AARA004208"/>
</dbReference>
<evidence type="ECO:0000256" key="1">
    <source>
        <dbReference type="ARBA" id="ARBA00004141"/>
    </source>
</evidence>
<dbReference type="EMBL" id="APCN01000271">
    <property type="status" value="NOT_ANNOTATED_CDS"/>
    <property type="molecule type" value="Genomic_DNA"/>
</dbReference>
<evidence type="ECO:0000256" key="3">
    <source>
        <dbReference type="ARBA" id="ARBA00022692"/>
    </source>
</evidence>
<name>A0A182HSF2_ANOAR</name>
<evidence type="ECO:0000256" key="8">
    <source>
        <dbReference type="ARBA" id="ARBA00023224"/>
    </source>
</evidence>
<dbReference type="GO" id="GO:0005886">
    <property type="term" value="C:plasma membrane"/>
    <property type="evidence" value="ECO:0007669"/>
    <property type="project" value="TreeGrafter"/>
</dbReference>
<evidence type="ECO:0000256" key="7">
    <source>
        <dbReference type="ARBA" id="ARBA00023170"/>
    </source>
</evidence>
<dbReference type="Proteomes" id="UP000075840">
    <property type="component" value="Unassembled WGS sequence"/>
</dbReference>
<dbReference type="PANTHER" id="PTHR21137">
    <property type="entry name" value="ODORANT RECEPTOR"/>
    <property type="match status" value="1"/>
</dbReference>
<protein>
    <submittedName>
        <fullName evidence="9">Uncharacterized protein</fullName>
    </submittedName>
</protein>
<keyword evidence="7" id="KW-0675">Receptor</keyword>
<sequence>MIITVAPVTDARPQTPEDCGMFKFQRKILLIFGCWPPDRLTRRWYVKVLIAVNLITLTICIVGEFRYCLYAYRNGSLIETIESICPTVARFSGLLRMCWFLRNEHKIKSALNSVVHLIKNEHPRETGYTNRITARDQTITKVLFHSSFITAILYGIIPYFMMAYNWFQGQYPLVKLLPFKVVLPYDSQDPTLFILTTIFLNYASVPTITAMTSTDALFSGVCLYMDGQFQAIRLELEALAETVDKYTLKSSAAETLRINLELRRINKRHQTIIDVVSEVRHAFTPTILIMHICAAFMICVISMAMFLAEGINKLTYMPYTFTVLMLLFMYSYGGTIVRDSSEAIQTVAYGFPWYRFDRNTRHLVQMMMVRAKYGCNVDVPFFQTSMATFSVIVRSAMSYITLMKSFL</sequence>
<dbReference type="InterPro" id="IPR004117">
    <property type="entry name" value="7tm6_olfct_rcpt"/>
</dbReference>
<comment type="subcellular location">
    <subcellularLocation>
        <location evidence="1">Membrane</location>
        <topology evidence="1">Multi-pass membrane protein</topology>
    </subcellularLocation>
</comment>
<evidence type="ECO:0000256" key="6">
    <source>
        <dbReference type="ARBA" id="ARBA00023136"/>
    </source>
</evidence>
<dbReference type="GO" id="GO:0007165">
    <property type="term" value="P:signal transduction"/>
    <property type="evidence" value="ECO:0007669"/>
    <property type="project" value="UniProtKB-KW"/>
</dbReference>
<keyword evidence="5" id="KW-1133">Transmembrane helix</keyword>
<dbReference type="VEuPathDB" id="VectorBase:AARA21_009613"/>
<dbReference type="PANTHER" id="PTHR21137:SF26">
    <property type="entry name" value="ODORANT RECEPTOR 10A-RELATED"/>
    <property type="match status" value="1"/>
</dbReference>
<dbReference type="VEuPathDB" id="VectorBase:AARA004208"/>
<evidence type="ECO:0000256" key="2">
    <source>
        <dbReference type="ARBA" id="ARBA00022606"/>
    </source>
</evidence>
<evidence type="ECO:0000313" key="10">
    <source>
        <dbReference type="Proteomes" id="UP000075840"/>
    </source>
</evidence>
<evidence type="ECO:0000256" key="5">
    <source>
        <dbReference type="ARBA" id="ARBA00022989"/>
    </source>
</evidence>
<keyword evidence="4" id="KW-0552">Olfaction</keyword>
<reference evidence="9" key="1">
    <citation type="submission" date="2022-08" db="UniProtKB">
        <authorList>
            <consortium name="EnsemblMetazoa"/>
        </authorList>
    </citation>
    <scope>IDENTIFICATION</scope>
    <source>
        <strain evidence="9">Dongola</strain>
    </source>
</reference>
<keyword evidence="6" id="KW-0472">Membrane</keyword>
<accession>A0A182HSF2</accession>
<keyword evidence="10" id="KW-1185">Reference proteome</keyword>
<keyword evidence="2" id="KW-0716">Sensory transduction</keyword>